<protein>
    <submittedName>
        <fullName evidence="1">Uncharacterized protein</fullName>
    </submittedName>
</protein>
<gene>
    <name evidence="1" type="ORF">CC80DRAFT_499043</name>
</gene>
<accession>A0A6A5UC09</accession>
<evidence type="ECO:0000313" key="1">
    <source>
        <dbReference type="EMBL" id="KAF1962703.1"/>
    </source>
</evidence>
<evidence type="ECO:0000313" key="2">
    <source>
        <dbReference type="Proteomes" id="UP000800035"/>
    </source>
</evidence>
<organism evidence="1 2">
    <name type="scientific">Byssothecium circinans</name>
    <dbReference type="NCBI Taxonomy" id="147558"/>
    <lineage>
        <taxon>Eukaryota</taxon>
        <taxon>Fungi</taxon>
        <taxon>Dikarya</taxon>
        <taxon>Ascomycota</taxon>
        <taxon>Pezizomycotina</taxon>
        <taxon>Dothideomycetes</taxon>
        <taxon>Pleosporomycetidae</taxon>
        <taxon>Pleosporales</taxon>
        <taxon>Massarineae</taxon>
        <taxon>Massarinaceae</taxon>
        <taxon>Byssothecium</taxon>
    </lineage>
</organism>
<proteinExistence type="predicted"/>
<name>A0A6A5UC09_9PLEO</name>
<keyword evidence="2" id="KW-1185">Reference proteome</keyword>
<reference evidence="1" key="1">
    <citation type="journal article" date="2020" name="Stud. Mycol.">
        <title>101 Dothideomycetes genomes: a test case for predicting lifestyles and emergence of pathogens.</title>
        <authorList>
            <person name="Haridas S."/>
            <person name="Albert R."/>
            <person name="Binder M."/>
            <person name="Bloem J."/>
            <person name="Labutti K."/>
            <person name="Salamov A."/>
            <person name="Andreopoulos B."/>
            <person name="Baker S."/>
            <person name="Barry K."/>
            <person name="Bills G."/>
            <person name="Bluhm B."/>
            <person name="Cannon C."/>
            <person name="Castanera R."/>
            <person name="Culley D."/>
            <person name="Daum C."/>
            <person name="Ezra D."/>
            <person name="Gonzalez J."/>
            <person name="Henrissat B."/>
            <person name="Kuo A."/>
            <person name="Liang C."/>
            <person name="Lipzen A."/>
            <person name="Lutzoni F."/>
            <person name="Magnuson J."/>
            <person name="Mondo S."/>
            <person name="Nolan M."/>
            <person name="Ohm R."/>
            <person name="Pangilinan J."/>
            <person name="Park H.-J."/>
            <person name="Ramirez L."/>
            <person name="Alfaro M."/>
            <person name="Sun H."/>
            <person name="Tritt A."/>
            <person name="Yoshinaga Y."/>
            <person name="Zwiers L.-H."/>
            <person name="Turgeon B."/>
            <person name="Goodwin S."/>
            <person name="Spatafora J."/>
            <person name="Crous P."/>
            <person name="Grigoriev I."/>
        </authorList>
    </citation>
    <scope>NUCLEOTIDE SEQUENCE</scope>
    <source>
        <strain evidence="1">CBS 675.92</strain>
    </source>
</reference>
<dbReference type="EMBL" id="ML976978">
    <property type="protein sequence ID" value="KAF1962703.1"/>
    <property type="molecule type" value="Genomic_DNA"/>
</dbReference>
<dbReference type="Proteomes" id="UP000800035">
    <property type="component" value="Unassembled WGS sequence"/>
</dbReference>
<dbReference type="AlphaFoldDB" id="A0A6A5UC09"/>
<sequence>MLSILLYSSLRPSSLAVNPIPKLVSSENVTSDGAPGGLYVCSEPGFRVVAIGILLSRLLHHGAPPYRTLSQNSDPGDLIMVERASFTRGLAFEPHGDMEKMI</sequence>